<protein>
    <submittedName>
        <fullName evidence="2">Uncharacterized protein</fullName>
    </submittedName>
</protein>
<dbReference type="KEGG" id="jeo:JMA_22460"/>
<dbReference type="EMBL" id="CP009416">
    <property type="protein sequence ID" value="AJD91563.1"/>
    <property type="molecule type" value="Genomic_DNA"/>
</dbReference>
<proteinExistence type="predicted"/>
<dbReference type="HOGENOM" id="CLU_2450634_0_0_9"/>
<evidence type="ECO:0000313" key="2">
    <source>
        <dbReference type="EMBL" id="AJD91563.1"/>
    </source>
</evidence>
<evidence type="ECO:0000256" key="1">
    <source>
        <dbReference type="SAM" id="MobiDB-lite"/>
    </source>
</evidence>
<sequence>MYIQELFERSIKTKDKKMALTIDYLLNEKQVAAKYHDYRTLYKYVKDKNIPRLNKLLKEYLKEKRTDTDWVLYELFNEEGEENEIKKPCEPRDDTSILH</sequence>
<reference evidence="2 3" key="1">
    <citation type="submission" date="2014-08" db="EMBL/GenBank/DDBJ databases">
        <title>Complete genome of a marine bacteria Jeotgalibacillus malaysiensis.</title>
        <authorList>
            <person name="Yaakop A.S."/>
            <person name="Chan K.-G."/>
            <person name="Goh K.M."/>
        </authorList>
    </citation>
    <scope>NUCLEOTIDE SEQUENCE [LARGE SCALE GENOMIC DNA]</scope>
    <source>
        <strain evidence="2 3">D5</strain>
    </source>
</reference>
<keyword evidence="3" id="KW-1185">Reference proteome</keyword>
<feature type="compositionally biased region" description="Basic and acidic residues" evidence="1">
    <location>
        <begin position="83"/>
        <end position="99"/>
    </location>
</feature>
<gene>
    <name evidence="2" type="ORF">JMA_22460</name>
</gene>
<dbReference type="OrthoDB" id="2927054at2"/>
<feature type="region of interest" description="Disordered" evidence="1">
    <location>
        <begin position="80"/>
        <end position="99"/>
    </location>
</feature>
<evidence type="ECO:0000313" key="3">
    <source>
        <dbReference type="Proteomes" id="UP000031449"/>
    </source>
</evidence>
<name>A0A0B5ASM3_9BACL</name>
<organism evidence="2 3">
    <name type="scientific">Jeotgalibacillus malaysiensis</name>
    <dbReference type="NCBI Taxonomy" id="1508404"/>
    <lineage>
        <taxon>Bacteria</taxon>
        <taxon>Bacillati</taxon>
        <taxon>Bacillota</taxon>
        <taxon>Bacilli</taxon>
        <taxon>Bacillales</taxon>
        <taxon>Caryophanaceae</taxon>
        <taxon>Jeotgalibacillus</taxon>
    </lineage>
</organism>
<accession>A0A0B5ASM3</accession>
<dbReference type="AlphaFoldDB" id="A0A0B5ASM3"/>
<dbReference type="STRING" id="1508404.JMA_22460"/>
<dbReference type="Proteomes" id="UP000031449">
    <property type="component" value="Chromosome"/>
</dbReference>
<dbReference type="BioCyc" id="JESP1508404:G14D9-11501-MONOMER"/>